<protein>
    <submittedName>
        <fullName evidence="3">Uncharacterized protein</fullName>
    </submittedName>
</protein>
<keyword evidence="2" id="KW-0732">Signal</keyword>
<accession>A0A1M7N232</accession>
<gene>
    <name evidence="3" type="ORF">SAMN05444484_11715</name>
</gene>
<dbReference type="RefSeq" id="WP_068845915.1">
    <property type="nucleotide sequence ID" value="NZ_FRBT01000017.1"/>
</dbReference>
<name>A0A1M7N232_9FLAO</name>
<organism evidence="3 4">
    <name type="scientific">Flavobacterium chilense</name>
    <dbReference type="NCBI Taxonomy" id="946677"/>
    <lineage>
        <taxon>Bacteria</taxon>
        <taxon>Pseudomonadati</taxon>
        <taxon>Bacteroidota</taxon>
        <taxon>Flavobacteriia</taxon>
        <taxon>Flavobacteriales</taxon>
        <taxon>Flavobacteriaceae</taxon>
        <taxon>Flavobacterium</taxon>
    </lineage>
</organism>
<evidence type="ECO:0000256" key="2">
    <source>
        <dbReference type="SAM" id="SignalP"/>
    </source>
</evidence>
<evidence type="ECO:0000256" key="1">
    <source>
        <dbReference type="SAM" id="Coils"/>
    </source>
</evidence>
<feature type="signal peptide" evidence="2">
    <location>
        <begin position="1"/>
        <end position="23"/>
    </location>
</feature>
<feature type="coiled-coil region" evidence="1">
    <location>
        <begin position="302"/>
        <end position="329"/>
    </location>
</feature>
<dbReference type="Proteomes" id="UP000184028">
    <property type="component" value="Unassembled WGS sequence"/>
</dbReference>
<feature type="chain" id="PRO_5009928323" evidence="2">
    <location>
        <begin position="24"/>
        <end position="330"/>
    </location>
</feature>
<dbReference type="AlphaFoldDB" id="A0A1M7N232"/>
<sequence>MTTILNKKIATILVLFFSTFLFSQTDINQNGIKTSVISGLNAEGEQARRYEIASVGYNSHHWQIGGLIIIELYQTSYGTGYERYVVENGFLQGVNYGVPAIKLIESNGIYHSGKIALGTPIDLATNVGGYINKELPIFFDVRYYATYRIKITYLQEKVDVINDINQIKINQTPNVINIPDFASPNELNYDLATSGNLKVSGTGNHYIQNGNVGIGTTNPTSKLTVAGNIASREVKVTVDAGADFVFENNYPLPSLESVDKFIKENKHLPEVASAKEMQKDGINLSEMNIKLLQKIEEMTLYMIEMKKEMVKQNDKISTLENKLKSKTNDL</sequence>
<evidence type="ECO:0000313" key="3">
    <source>
        <dbReference type="EMBL" id="SHM97028.1"/>
    </source>
</evidence>
<keyword evidence="1" id="KW-0175">Coiled coil</keyword>
<dbReference type="EMBL" id="FRBT01000017">
    <property type="protein sequence ID" value="SHM97028.1"/>
    <property type="molecule type" value="Genomic_DNA"/>
</dbReference>
<dbReference type="OrthoDB" id="9808753at2"/>
<dbReference type="STRING" id="946677.SAMN05444484_11715"/>
<proteinExistence type="predicted"/>
<evidence type="ECO:0000313" key="4">
    <source>
        <dbReference type="Proteomes" id="UP000184028"/>
    </source>
</evidence>
<reference evidence="4" key="1">
    <citation type="submission" date="2016-11" db="EMBL/GenBank/DDBJ databases">
        <authorList>
            <person name="Varghese N."/>
            <person name="Submissions S."/>
        </authorList>
    </citation>
    <scope>NUCLEOTIDE SEQUENCE [LARGE SCALE GENOMIC DNA]</scope>
    <source>
        <strain evidence="4">DSM 24724</strain>
    </source>
</reference>
<keyword evidence="4" id="KW-1185">Reference proteome</keyword>